<accession>A0A0U1HNX0</accession>
<feature type="domain" description="Sema" evidence="1">
    <location>
        <begin position="1"/>
        <end position="84"/>
    </location>
</feature>
<dbReference type="RefSeq" id="WP_050534546.1">
    <property type="nucleotide sequence ID" value="NZ_CABIHW010000004.1"/>
</dbReference>
<proteinExistence type="predicted"/>
<dbReference type="OrthoDB" id="6480553at2"/>
<name>A0A0U1HNX0_YERRO</name>
<dbReference type="PROSITE" id="PS51004">
    <property type="entry name" value="SEMA"/>
    <property type="match status" value="1"/>
</dbReference>
<gene>
    <name evidence="2" type="ORF">ERS008555_00562</name>
</gene>
<evidence type="ECO:0000313" key="3">
    <source>
        <dbReference type="Proteomes" id="UP000042054"/>
    </source>
</evidence>
<dbReference type="STRING" id="29485.CH64_2013"/>
<dbReference type="AlphaFoldDB" id="A0A0U1HNX0"/>
<organism evidence="2 3">
    <name type="scientific">Yersinia rohdei</name>
    <dbReference type="NCBI Taxonomy" id="29485"/>
    <lineage>
        <taxon>Bacteria</taxon>
        <taxon>Pseudomonadati</taxon>
        <taxon>Pseudomonadota</taxon>
        <taxon>Gammaproteobacteria</taxon>
        <taxon>Enterobacterales</taxon>
        <taxon>Yersiniaceae</taxon>
        <taxon>Yersinia</taxon>
    </lineage>
</organism>
<dbReference type="Proteomes" id="UP000042054">
    <property type="component" value="Unassembled WGS sequence"/>
</dbReference>
<sequence length="84" mass="9739">MFFFNMAQAALTIQPEENDYSLILTKNNTIKEKIFLAPKCNTSRFKYAVCNYSLNDYRRFRNSEVGCAVNNNRNKSRINGVTCN</sequence>
<evidence type="ECO:0000313" key="2">
    <source>
        <dbReference type="EMBL" id="CQI88227.1"/>
    </source>
</evidence>
<protein>
    <recommendedName>
        <fullName evidence="1">Sema domain-containing protein</fullName>
    </recommendedName>
</protein>
<reference evidence="2 3" key="1">
    <citation type="submission" date="2015-03" db="EMBL/GenBank/DDBJ databases">
        <authorList>
            <person name="Murphy D."/>
        </authorList>
    </citation>
    <scope>NUCLEOTIDE SEQUENCE [LARGE SCALE GENOMIC DNA]</scope>
    <source>
        <strain evidence="2 3">68/02</strain>
    </source>
</reference>
<dbReference type="InterPro" id="IPR001627">
    <property type="entry name" value="Semap_dom"/>
</dbReference>
<evidence type="ECO:0000259" key="1">
    <source>
        <dbReference type="PROSITE" id="PS51004"/>
    </source>
</evidence>
<dbReference type="EMBL" id="CTKE01000002">
    <property type="protein sequence ID" value="CQI88227.1"/>
    <property type="molecule type" value="Genomic_DNA"/>
</dbReference>